<evidence type="ECO:0000313" key="3">
    <source>
        <dbReference type="Proteomes" id="UP000045782"/>
    </source>
</evidence>
<dbReference type="Proteomes" id="UP000045782">
    <property type="component" value="Unassembled WGS sequence"/>
</dbReference>
<gene>
    <name evidence="2" type="ORF">ERS075579_04099</name>
</gene>
<accession>A0A0U0ZSK0</accession>
<name>A0A0U0ZSK0_9MYCO</name>
<reference evidence="2 3" key="1">
    <citation type="submission" date="2015-03" db="EMBL/GenBank/DDBJ databases">
        <authorList>
            <person name="Murphy D."/>
        </authorList>
    </citation>
    <scope>NUCLEOTIDE SEQUENCE [LARGE SCALE GENOMIC DNA]</scope>
    <source>
        <strain evidence="2 3">PAP088</strain>
    </source>
</reference>
<dbReference type="EMBL" id="CSWP01000009">
    <property type="protein sequence ID" value="CPV66872.1"/>
    <property type="molecule type" value="Genomic_DNA"/>
</dbReference>
<evidence type="ECO:0000256" key="1">
    <source>
        <dbReference type="SAM" id="MobiDB-lite"/>
    </source>
</evidence>
<feature type="region of interest" description="Disordered" evidence="1">
    <location>
        <begin position="31"/>
        <end position="57"/>
    </location>
</feature>
<organism evidence="2 3">
    <name type="scientific">Mycobacteroides abscessus</name>
    <dbReference type="NCBI Taxonomy" id="36809"/>
    <lineage>
        <taxon>Bacteria</taxon>
        <taxon>Bacillati</taxon>
        <taxon>Actinomycetota</taxon>
        <taxon>Actinomycetes</taxon>
        <taxon>Mycobacteriales</taxon>
        <taxon>Mycobacteriaceae</taxon>
        <taxon>Mycobacteroides</taxon>
    </lineage>
</organism>
<sequence length="206" mass="22951">MTSDPTANPFVHILEEDESGQCIPVADRLDPGPHQSIDPLSVIPHSTGSRREDNASGSHRAYQLLANEGRRRNFAAMLEDGRRAIHYLAVTAIPVATGKPQTLGYIRCLGLRQQEHTFATARTAPAATVDSNVGYRLDRLGTDHHRILESKPITGDQAAELMLQLVSLHMANTLITDGGIEGFLAHFRKYPVYHTSRRERRRRAKR</sequence>
<dbReference type="AlphaFoldDB" id="A0A0U0ZSK0"/>
<proteinExistence type="predicted"/>
<protein>
    <submittedName>
        <fullName evidence="2">Uncharacterized protein</fullName>
    </submittedName>
</protein>
<evidence type="ECO:0000313" key="2">
    <source>
        <dbReference type="EMBL" id="CPV66872.1"/>
    </source>
</evidence>
<dbReference type="RefSeq" id="WP_052619125.1">
    <property type="nucleotide sequence ID" value="NZ_CSWP01000009.1"/>
</dbReference>